<proteinExistence type="predicted"/>
<evidence type="ECO:0000313" key="3">
    <source>
        <dbReference type="Proteomes" id="UP000254337"/>
    </source>
</evidence>
<gene>
    <name evidence="2" type="ORF">DKB62_05895</name>
</gene>
<dbReference type="EMBL" id="CP029462">
    <property type="protein sequence ID" value="AXL21133.1"/>
    <property type="molecule type" value="Genomic_DNA"/>
</dbReference>
<protein>
    <submittedName>
        <fullName evidence="2">Uncharacterized protein</fullName>
    </submittedName>
</protein>
<name>A0A346AZ40_9FIRM</name>
<keyword evidence="3" id="KW-1185">Reference proteome</keyword>
<dbReference type="OrthoDB" id="1624992at2"/>
<dbReference type="AlphaFoldDB" id="A0A346AZ40"/>
<evidence type="ECO:0000313" key="2">
    <source>
        <dbReference type="EMBL" id="AXL21133.1"/>
    </source>
</evidence>
<dbReference type="KEGG" id="meg:DKB62_05895"/>
<sequence length="146" mass="17219">MAQKRKDRRQQAVDDPKEELRLQEYIFLWTFLLMVLLLVSLYLQINPIVPAAAGVVLVVSTIALYVKYREFYAVRDRGQRTWCSVLSMYASLLLTLGCAYYYSQHEKLTDEYALVFLFGFLFFTYMAYRTLSRSMVVGNKRVRVKR</sequence>
<evidence type="ECO:0000256" key="1">
    <source>
        <dbReference type="SAM" id="Phobius"/>
    </source>
</evidence>
<feature type="transmembrane region" description="Helical" evidence="1">
    <location>
        <begin position="80"/>
        <end position="102"/>
    </location>
</feature>
<feature type="transmembrane region" description="Helical" evidence="1">
    <location>
        <begin position="114"/>
        <end position="131"/>
    </location>
</feature>
<dbReference type="Proteomes" id="UP000254337">
    <property type="component" value="Chromosome"/>
</dbReference>
<organism evidence="2 3">
    <name type="scientific">Megasphaera stantonii</name>
    <dbReference type="NCBI Taxonomy" id="2144175"/>
    <lineage>
        <taxon>Bacteria</taxon>
        <taxon>Bacillati</taxon>
        <taxon>Bacillota</taxon>
        <taxon>Negativicutes</taxon>
        <taxon>Veillonellales</taxon>
        <taxon>Veillonellaceae</taxon>
        <taxon>Megasphaera</taxon>
    </lineage>
</organism>
<keyword evidence="1" id="KW-0472">Membrane</keyword>
<reference evidence="2 3" key="1">
    <citation type="submission" date="2018-05" db="EMBL/GenBank/DDBJ databases">
        <title>Complete genome sequence of Megasphaera sp. AJH120T, isolated from the ceca of a chicken.</title>
        <authorList>
            <person name="Maki J."/>
            <person name="Looft T."/>
        </authorList>
    </citation>
    <scope>NUCLEOTIDE SEQUENCE [LARGE SCALE GENOMIC DNA]</scope>
    <source>
        <strain evidence="2 3">AJH120</strain>
    </source>
</reference>
<feature type="transmembrane region" description="Helical" evidence="1">
    <location>
        <begin position="51"/>
        <end position="68"/>
    </location>
</feature>
<accession>A0A346AZ40</accession>
<keyword evidence="1" id="KW-1133">Transmembrane helix</keyword>
<feature type="transmembrane region" description="Helical" evidence="1">
    <location>
        <begin position="26"/>
        <end position="45"/>
    </location>
</feature>
<dbReference type="RefSeq" id="WP_087478868.1">
    <property type="nucleotide sequence ID" value="NZ_CP029462.1"/>
</dbReference>
<keyword evidence="1" id="KW-0812">Transmembrane</keyword>